<keyword evidence="2" id="KW-0812">Transmembrane</keyword>
<feature type="non-terminal residue" evidence="5">
    <location>
        <position position="1447"/>
    </location>
</feature>
<dbReference type="InterPro" id="IPR001599">
    <property type="entry name" value="Macroglobln_a2"/>
</dbReference>
<dbReference type="SUPFAM" id="SSF49410">
    <property type="entry name" value="Alpha-macroglobulin receptor domain"/>
    <property type="match status" value="1"/>
</dbReference>
<dbReference type="GO" id="GO:0004866">
    <property type="term" value="F:endopeptidase inhibitor activity"/>
    <property type="evidence" value="ECO:0007669"/>
    <property type="project" value="InterPro"/>
</dbReference>
<keyword evidence="2" id="KW-0472">Membrane</keyword>
<sequence length="1447" mass="163942">NEQGMGKMNFKNYLSFLHFYLFFFLWSLFPISLQIDPTALERVGGHRIYSNVRGPGYEYPRISFPDSSVKVSPRWLIIGGRHIVPGSVYRLAVEALRRGLPGEDLPLTVRASISHNNQQVSFGKIIVQPGELSNMLLKIPDMSIQGDWQLRVEGREGTSQIPVFKNTTKLTFSPRFLTILIQTSRPVYNAGQRVRFRGVMLTRELKPYEEPVDIYVLVRIVDLSFELPEYPLLGNWTIQFHARQQKQNKTILVEQYFRPRFEVFVKLPQTFLSSDEFLSGTVIANLTNWRDVHGNCSLKLQIGSNKDHPVPTMYETLYTELTGNFTGSYEFYLPMDVVAKRSSNLANVIVRVYAEIGDYFNHQIQKGFALARIVEEKASITFLGDQPIFFKPGMPIYVHVFVSYDDLHPMEAEKLEFSELTVTFKSSKTEIITVSGFDLMDQEGVAVCSVNIPNNTVTLEISASFVNNYGMSAAASLVGVLHHSPRNRHLQIETSTSDANPGEFIILHVRSNFFVPHVNFLVVSNGLIVYSGREAVNDVSFPTVTTFSLPASAEMSPVAKILAWVVDSNEEIIAHSVSIPVNPLGRHEVDVVWNNHKDHSGNSVELQMLGEIGGYFATSAIWDEIYRMDTGHDLDHARVLQQMLGFHDDIRNINYEILPHMRVASTRSREGEGSNIKLFATSNAGPDAPSTFNFTDVFLLTDAMTLLCVKKKNFHVFQEGVLLEEQRCDGTRDCADFSDEAGCPVNIDPWLQFRLYRISRISRFYDAETGDWAWLNLREGGGEIVECDIPETPQTWVFSVFAVGVYSGLGLREKLHYDATRPFLMRVDAPILARMWEQVALTAALFNYHDTTIGVLLTLEDSEDYQSIVVEEKGLVDSYNPRRLNGTFQHIVWLPPGTSIDVNVPIVFTRLGEIEITIKALTQIMSNTKTVVIEVIPEVYRALAYEFFDLHLDESPIIPYSLKRRYVFGTAEGHVSVTGDVVGPAFPEIPVDEDLFLGFGVMGAETTAYNFAVNVWTLHYLRLTNQLNEETTYKVLNAVNVFYAQLARYQTKSGGFTNWIGSELSVWLTAHSLRCLSVANFQDWENLIYIDPKLFQRGVRFILQYQTDQGSFQETDEYIHPLDPKVDPRNISLTAHIVIALADIMTYLEGDLQRVANLAHQRAVKYLEHVLSTLTDPYDLAVVTWALFKSNSIENDYAFNALDQMKRVAGNRIYWSRDEILFNEIIYEDSQRPYMQPKGDNEWDSHSVEATAYALLVYIRNDGIGIIQENIVRFLVEMRKTDGGLGSTIDSLAALEALVQYSYRARLREITDMKIVIEQSSDPNATIDAYVTNEPGLSEMQEFELDNIFGHLAIIGRGSGQAILQLDYSYGVDHEDEIDYPPVSAYEIDISAKFFGRNNSYVSITSCQKWINTAEGNTSGLTVVDIHLPSGYYIMQDELIRMVDSRQ</sequence>
<dbReference type="PANTHER" id="PTHR11412">
    <property type="entry name" value="MACROGLOBULIN / COMPLEMENT"/>
    <property type="match status" value="1"/>
</dbReference>
<dbReference type="InterPro" id="IPR008930">
    <property type="entry name" value="Terpenoid_cyclase/PrenylTrfase"/>
</dbReference>
<evidence type="ECO:0000313" key="5">
    <source>
        <dbReference type="EMBL" id="KAB7495813.1"/>
    </source>
</evidence>
<proteinExistence type="predicted"/>
<comment type="caution">
    <text evidence="5">The sequence shown here is derived from an EMBL/GenBank/DDBJ whole genome shotgun (WGS) entry which is preliminary data.</text>
</comment>
<feature type="domain" description="Alpha-2-macroglobulin" evidence="4">
    <location>
        <begin position="771"/>
        <end position="859"/>
    </location>
</feature>
<dbReference type="InterPro" id="IPR036595">
    <property type="entry name" value="A-macroglobulin_rcpt-bd_sf"/>
</dbReference>
<evidence type="ECO:0000259" key="4">
    <source>
        <dbReference type="SMART" id="SM01360"/>
    </source>
</evidence>
<dbReference type="SUPFAM" id="SSF48239">
    <property type="entry name" value="Terpenoid cyclases/Protein prenyltransferases"/>
    <property type="match status" value="1"/>
</dbReference>
<dbReference type="Gene3D" id="4.10.1220.10">
    <property type="entry name" value="EGF-type module"/>
    <property type="match status" value="1"/>
</dbReference>
<dbReference type="Proteomes" id="UP000326759">
    <property type="component" value="Unassembled WGS sequence"/>
</dbReference>
<evidence type="ECO:0000259" key="3">
    <source>
        <dbReference type="SMART" id="SM01359"/>
    </source>
</evidence>
<keyword evidence="6" id="KW-1185">Reference proteome</keyword>
<keyword evidence="1" id="KW-1015">Disulfide bond</keyword>
<dbReference type="OrthoDB" id="6359008at2759"/>
<evidence type="ECO:0000256" key="2">
    <source>
        <dbReference type="SAM" id="Phobius"/>
    </source>
</evidence>
<feature type="non-terminal residue" evidence="5">
    <location>
        <position position="1"/>
    </location>
</feature>
<dbReference type="EMBL" id="SEYY01022085">
    <property type="protein sequence ID" value="KAB7495813.1"/>
    <property type="molecule type" value="Genomic_DNA"/>
</dbReference>
<dbReference type="CDD" id="cd00112">
    <property type="entry name" value="LDLa"/>
    <property type="match status" value="1"/>
</dbReference>
<accession>A0A5N5SP45</accession>
<dbReference type="GO" id="GO:0005615">
    <property type="term" value="C:extracellular space"/>
    <property type="evidence" value="ECO:0007669"/>
    <property type="project" value="InterPro"/>
</dbReference>
<dbReference type="Pfam" id="PF00207">
    <property type="entry name" value="A2M"/>
    <property type="match status" value="1"/>
</dbReference>
<dbReference type="Pfam" id="PF07678">
    <property type="entry name" value="TED_complement"/>
    <property type="match status" value="1"/>
</dbReference>
<dbReference type="Gene3D" id="2.60.40.690">
    <property type="entry name" value="Alpha-macroglobulin, receptor-binding domain"/>
    <property type="match status" value="1"/>
</dbReference>
<dbReference type="Gene3D" id="2.60.40.1930">
    <property type="match status" value="2"/>
</dbReference>
<organism evidence="5 6">
    <name type="scientific">Armadillidium nasatum</name>
    <dbReference type="NCBI Taxonomy" id="96803"/>
    <lineage>
        <taxon>Eukaryota</taxon>
        <taxon>Metazoa</taxon>
        <taxon>Ecdysozoa</taxon>
        <taxon>Arthropoda</taxon>
        <taxon>Crustacea</taxon>
        <taxon>Multicrustacea</taxon>
        <taxon>Malacostraca</taxon>
        <taxon>Eumalacostraca</taxon>
        <taxon>Peracarida</taxon>
        <taxon>Isopoda</taxon>
        <taxon>Oniscidea</taxon>
        <taxon>Crinocheta</taxon>
        <taxon>Armadillidiidae</taxon>
        <taxon>Armadillidium</taxon>
    </lineage>
</organism>
<protein>
    <submittedName>
        <fullName evidence="5">Antigen</fullName>
    </submittedName>
</protein>
<dbReference type="SMART" id="SM01359">
    <property type="entry name" value="A2M_N_2"/>
    <property type="match status" value="1"/>
</dbReference>
<dbReference type="InterPro" id="IPR011625">
    <property type="entry name" value="A2M_N_BRD"/>
</dbReference>
<dbReference type="Gene3D" id="2.60.40.2950">
    <property type="match status" value="1"/>
</dbReference>
<keyword evidence="2" id="KW-1133">Transmembrane helix</keyword>
<dbReference type="Pfam" id="PF07703">
    <property type="entry name" value="A2M_BRD"/>
    <property type="match status" value="1"/>
</dbReference>
<dbReference type="PANTHER" id="PTHR11412:SF146">
    <property type="entry name" value="CD109 ANTIGEN"/>
    <property type="match status" value="1"/>
</dbReference>
<evidence type="ECO:0000313" key="6">
    <source>
        <dbReference type="Proteomes" id="UP000326759"/>
    </source>
</evidence>
<dbReference type="InterPro" id="IPR013783">
    <property type="entry name" value="Ig-like_fold"/>
</dbReference>
<feature type="transmembrane region" description="Helical" evidence="2">
    <location>
        <begin position="12"/>
        <end position="33"/>
    </location>
</feature>
<name>A0A5N5SP45_9CRUS</name>
<dbReference type="Gene3D" id="1.50.10.20">
    <property type="match status" value="1"/>
</dbReference>
<feature type="domain" description="Alpha-2-macroglobulin bait region" evidence="3">
    <location>
        <begin position="490"/>
        <end position="628"/>
    </location>
</feature>
<dbReference type="InterPro" id="IPR011626">
    <property type="entry name" value="Alpha-macroglobulin_TED"/>
</dbReference>
<gene>
    <name evidence="5" type="ORF">Anas_03820</name>
</gene>
<reference evidence="5 6" key="1">
    <citation type="journal article" date="2019" name="PLoS Biol.">
        <title>Sex chromosomes control vertical transmission of feminizing Wolbachia symbionts in an isopod.</title>
        <authorList>
            <person name="Becking T."/>
            <person name="Chebbi M.A."/>
            <person name="Giraud I."/>
            <person name="Moumen B."/>
            <person name="Laverre T."/>
            <person name="Caubet Y."/>
            <person name="Peccoud J."/>
            <person name="Gilbert C."/>
            <person name="Cordaux R."/>
        </authorList>
    </citation>
    <scope>NUCLEOTIDE SEQUENCE [LARGE SCALE GENOMIC DNA]</scope>
    <source>
        <strain evidence="5">ANa2</strain>
        <tissue evidence="5">Whole body excluding digestive tract and cuticle</tissue>
    </source>
</reference>
<evidence type="ECO:0000256" key="1">
    <source>
        <dbReference type="ARBA" id="ARBA00023157"/>
    </source>
</evidence>
<dbReference type="SMART" id="SM01360">
    <property type="entry name" value="A2M"/>
    <property type="match status" value="1"/>
</dbReference>
<dbReference type="InterPro" id="IPR050473">
    <property type="entry name" value="A2M/Complement_sys"/>
</dbReference>
<dbReference type="Gene3D" id="2.60.40.10">
    <property type="entry name" value="Immunoglobulins"/>
    <property type="match status" value="2"/>
</dbReference>
<dbReference type="InterPro" id="IPR002172">
    <property type="entry name" value="LDrepeatLR_classA_rpt"/>
</dbReference>